<dbReference type="Gene3D" id="3.40.800.20">
    <property type="entry name" value="Histone deacetylase domain"/>
    <property type="match status" value="1"/>
</dbReference>
<dbReference type="AlphaFoldDB" id="A0A846MJH0"/>
<evidence type="ECO:0000259" key="6">
    <source>
        <dbReference type="Pfam" id="PF00850"/>
    </source>
</evidence>
<name>A0A846MJH0_9BACL</name>
<dbReference type="EMBL" id="JAASRS010000001">
    <property type="protein sequence ID" value="NIK15773.1"/>
    <property type="molecule type" value="Genomic_DNA"/>
</dbReference>
<dbReference type="PRINTS" id="PR01272">
    <property type="entry name" value="ACUCPROTEIN"/>
</dbReference>
<accession>A0A846MJH0</accession>
<evidence type="ECO:0000313" key="8">
    <source>
        <dbReference type="Proteomes" id="UP000532769"/>
    </source>
</evidence>
<sequence length="397" mass="44548">MKKDCVFVYSSDFLQYKFHDEHPFNQLRVKLTYDLLRAMNALDDEQIVAPRIATEEELALIHDRSYIEAVKAAGRGELPEQTALNYGLGTEDTPIFPNMHEASALLVGSTLTAVDYVLSGKATHALNLGGGLHHGFRGKASGFCVYNDSAVAIKYIQEKYGLRVLYVDTDAHHGDGVQWAFYDDPNVCTFSIHETGRYLFPGTGNVNERGHGAGYGYSFNIPVDAFTEDESWIDAYTQALREIADFFRPDVILTQNGVDAHYYDPLTHLSVTMKTYRIIPKLAHQIAHEYCDGRWIAVGGGGYDIWRVVPRAWALIWLEMTEQSNISGSLPKSWLDKWQAFSPVPLPQTWDDPESLYPPIPRKMEITEKKCTNGGKSVISDSQSAATPKIKQAYEHS</sequence>
<dbReference type="PRINTS" id="PR01270">
    <property type="entry name" value="HDASUPER"/>
</dbReference>
<dbReference type="GO" id="GO:0040029">
    <property type="term" value="P:epigenetic regulation of gene expression"/>
    <property type="evidence" value="ECO:0007669"/>
    <property type="project" value="TreeGrafter"/>
</dbReference>
<proteinExistence type="inferred from homology"/>
<dbReference type="InterPro" id="IPR003085">
    <property type="entry name" value="AcuC"/>
</dbReference>
<dbReference type="Pfam" id="PF00850">
    <property type="entry name" value="Hist_deacetyl"/>
    <property type="match status" value="1"/>
</dbReference>
<gene>
    <name evidence="7" type="ORF">BDD39_002283</name>
</gene>
<evidence type="ECO:0000256" key="5">
    <source>
        <dbReference type="SAM" id="MobiDB-lite"/>
    </source>
</evidence>
<keyword evidence="4" id="KW-0006">Acetoin catabolism</keyword>
<dbReference type="GO" id="GO:0004407">
    <property type="term" value="F:histone deacetylase activity"/>
    <property type="evidence" value="ECO:0007669"/>
    <property type="project" value="TreeGrafter"/>
</dbReference>
<evidence type="ECO:0000256" key="4">
    <source>
        <dbReference type="ARBA" id="ARBA00022627"/>
    </source>
</evidence>
<keyword evidence="8" id="KW-1185">Reference proteome</keyword>
<comment type="similarity">
    <text evidence="2">Belongs to the histone deacetylase family.</text>
</comment>
<dbReference type="InterPro" id="IPR023801">
    <property type="entry name" value="His_deacetylse_dom"/>
</dbReference>
<evidence type="ECO:0000256" key="3">
    <source>
        <dbReference type="ARBA" id="ARBA00020218"/>
    </source>
</evidence>
<evidence type="ECO:0000313" key="7">
    <source>
        <dbReference type="EMBL" id="NIK15773.1"/>
    </source>
</evidence>
<evidence type="ECO:0000256" key="2">
    <source>
        <dbReference type="ARBA" id="ARBA00005947"/>
    </source>
</evidence>
<dbReference type="CDD" id="cd09994">
    <property type="entry name" value="HDAC_AcuC_like"/>
    <property type="match status" value="1"/>
</dbReference>
<dbReference type="UniPathway" id="UPA00040"/>
<dbReference type="InterPro" id="IPR023696">
    <property type="entry name" value="Ureohydrolase_dom_sf"/>
</dbReference>
<protein>
    <recommendedName>
        <fullName evidence="3">Acetoin utilization protein AcuC</fullName>
    </recommendedName>
</protein>
<comment type="caution">
    <text evidence="7">The sequence shown here is derived from an EMBL/GenBank/DDBJ whole genome shotgun (WGS) entry which is preliminary data.</text>
</comment>
<dbReference type="InterPro" id="IPR000286">
    <property type="entry name" value="HDACs"/>
</dbReference>
<dbReference type="InterPro" id="IPR037138">
    <property type="entry name" value="His_deacetylse_dom_sf"/>
</dbReference>
<feature type="region of interest" description="Disordered" evidence="5">
    <location>
        <begin position="371"/>
        <end position="397"/>
    </location>
</feature>
<dbReference type="PANTHER" id="PTHR10625">
    <property type="entry name" value="HISTONE DEACETYLASE HDAC1-RELATED"/>
    <property type="match status" value="1"/>
</dbReference>
<evidence type="ECO:0000256" key="1">
    <source>
        <dbReference type="ARBA" id="ARBA00005101"/>
    </source>
</evidence>
<dbReference type="PANTHER" id="PTHR10625:SF10">
    <property type="entry name" value="HISTONE DEACETYLASE HDAC1"/>
    <property type="match status" value="1"/>
</dbReference>
<feature type="domain" description="Histone deacetylase" evidence="6">
    <location>
        <begin position="22"/>
        <end position="317"/>
    </location>
</feature>
<reference evidence="7 8" key="1">
    <citation type="submission" date="2020-03" db="EMBL/GenBank/DDBJ databases">
        <title>Genomic Encyclopedia of Archaeal and Bacterial Type Strains, Phase II (KMG-II): from individual species to whole genera.</title>
        <authorList>
            <person name="Goeker M."/>
        </authorList>
    </citation>
    <scope>NUCLEOTIDE SEQUENCE [LARGE SCALE GENOMIC DNA]</scope>
    <source>
        <strain evidence="7 8">DSM 4749</strain>
    </source>
</reference>
<comment type="pathway">
    <text evidence="1">Ketone degradation; acetoin degradation.</text>
</comment>
<organism evidence="7 8">
    <name type="scientific">Saccharococcus thermophilus</name>
    <dbReference type="NCBI Taxonomy" id="29396"/>
    <lineage>
        <taxon>Bacteria</taxon>
        <taxon>Bacillati</taxon>
        <taxon>Bacillota</taxon>
        <taxon>Bacilli</taxon>
        <taxon>Bacillales</taxon>
        <taxon>Anoxybacillaceae</taxon>
        <taxon>Saccharococcus</taxon>
    </lineage>
</organism>
<dbReference type="GO" id="GO:0045150">
    <property type="term" value="P:acetoin catabolic process"/>
    <property type="evidence" value="ECO:0007669"/>
    <property type="project" value="UniProtKB-UniPathway"/>
</dbReference>
<dbReference type="SUPFAM" id="SSF52768">
    <property type="entry name" value="Arginase/deacetylase"/>
    <property type="match status" value="1"/>
</dbReference>
<dbReference type="Proteomes" id="UP000532769">
    <property type="component" value="Unassembled WGS sequence"/>
</dbReference>